<protein>
    <recommendedName>
        <fullName evidence="3">Asteroid domain-containing protein</fullName>
    </recommendedName>
</protein>
<evidence type="ECO:0000256" key="1">
    <source>
        <dbReference type="ARBA" id="ARBA00007398"/>
    </source>
</evidence>
<feature type="domain" description="Asteroid" evidence="3">
    <location>
        <begin position="334"/>
        <end position="433"/>
    </location>
</feature>
<name>A0ABR3T7V2_9PEZI</name>
<dbReference type="Proteomes" id="UP001521116">
    <property type="component" value="Unassembled WGS sequence"/>
</dbReference>
<dbReference type="EMBL" id="JAJVDC020000011">
    <property type="protein sequence ID" value="KAL1635364.1"/>
    <property type="molecule type" value="Genomic_DNA"/>
</dbReference>
<dbReference type="InterPro" id="IPR039436">
    <property type="entry name" value="Asteroid_dom"/>
</dbReference>
<feature type="region of interest" description="Disordered" evidence="2">
    <location>
        <begin position="618"/>
        <end position="659"/>
    </location>
</feature>
<gene>
    <name evidence="4" type="ORF">SLS56_001788</name>
</gene>
<evidence type="ECO:0000259" key="3">
    <source>
        <dbReference type="Pfam" id="PF12813"/>
    </source>
</evidence>
<dbReference type="PANTHER" id="PTHR15665:SF1">
    <property type="entry name" value="PROTEIN ASTEROID HOMOLOG 1"/>
    <property type="match status" value="1"/>
</dbReference>
<dbReference type="InterPro" id="IPR026832">
    <property type="entry name" value="Asteroid"/>
</dbReference>
<evidence type="ECO:0000313" key="4">
    <source>
        <dbReference type="EMBL" id="KAL1635364.1"/>
    </source>
</evidence>
<comment type="similarity">
    <text evidence="1">Belongs to the asteroid family.</text>
</comment>
<accession>A0ABR3T7V2</accession>
<comment type="caution">
    <text evidence="4">The sequence shown here is derived from an EMBL/GenBank/DDBJ whole genome shotgun (WGS) entry which is preliminary data.</text>
</comment>
<sequence>MQDFGTPVELGTARLNHTTLLSTDSTEDLERKYVVVDGPSLAYHAYHRAVAGRYHARNALEAMPSHGEVAVVAVDFLTTLESHNVNVYVNLAECSTNFKNQHLNEVRCTPPKVNGDLFSAPTSLPEKLTALPAAAFLVPAVIDHLKQSKFSERVSVVPAEADVFCADVVHRISQKVECWLLSSDTDLLVFDLGPKGSVLRFQDVTLATFPRRTVLKGIEFHPKRIAERLGLKDLAPLAFALTQDPHKTLTELIKEAKSLDSSTAEYKAWFEEYTPINGRTGPGQLAINQYRSNFLVFPGKSAPFPSDYFEEPCLASAKQRQIRAVEKDAVTYFQYLVHSQTKILDPRVSELIHQVSYAIVTLKGQTKLYTPQTTCEGNCSMFLPFLIDDPTRASAWRLSADLRNLGCSIVSLPMDSQFTIQEYERRGQRIAPSIIPRFRYKKAEVVVMCQELSAHINAFMVNSGDLHLRAPLYFWKLYGALYLCDKLVHNGERQASKREVLRLLQGHNGQLEWPYIHRVAQLQGVWYSLRMLRQFLSVFLGYPVDSANKTDIHADPDVQKAVKDTYERLDGLPSATKFFDPVLADDEDAISESYLLAAIENFPSLADDPKELYDRAFAERKNKKRKKKTQGQAEGTKTGPKPQMGGNIFGALSALGDDG</sequence>
<feature type="domain" description="Asteroid" evidence="3">
    <location>
        <begin position="134"/>
        <end position="274"/>
    </location>
</feature>
<dbReference type="SUPFAM" id="SSF88723">
    <property type="entry name" value="PIN domain-like"/>
    <property type="match status" value="1"/>
</dbReference>
<dbReference type="Pfam" id="PF12813">
    <property type="entry name" value="XPG_I_2"/>
    <property type="match status" value="2"/>
</dbReference>
<dbReference type="InterPro" id="IPR029060">
    <property type="entry name" value="PIN-like_dom_sf"/>
</dbReference>
<evidence type="ECO:0000256" key="2">
    <source>
        <dbReference type="SAM" id="MobiDB-lite"/>
    </source>
</evidence>
<evidence type="ECO:0000313" key="5">
    <source>
        <dbReference type="Proteomes" id="UP001521116"/>
    </source>
</evidence>
<dbReference type="PANTHER" id="PTHR15665">
    <property type="entry name" value="ASTEROID PROTEIN"/>
    <property type="match status" value="1"/>
</dbReference>
<organism evidence="4 5">
    <name type="scientific">Neofusicoccum ribis</name>
    <dbReference type="NCBI Taxonomy" id="45134"/>
    <lineage>
        <taxon>Eukaryota</taxon>
        <taxon>Fungi</taxon>
        <taxon>Dikarya</taxon>
        <taxon>Ascomycota</taxon>
        <taxon>Pezizomycotina</taxon>
        <taxon>Dothideomycetes</taxon>
        <taxon>Dothideomycetes incertae sedis</taxon>
        <taxon>Botryosphaeriales</taxon>
        <taxon>Botryosphaeriaceae</taxon>
        <taxon>Neofusicoccum</taxon>
    </lineage>
</organism>
<reference evidence="4 5" key="1">
    <citation type="submission" date="2024-02" db="EMBL/GenBank/DDBJ databases">
        <title>De novo assembly and annotation of 12 fungi associated with fruit tree decline syndrome in Ontario, Canada.</title>
        <authorList>
            <person name="Sulman M."/>
            <person name="Ellouze W."/>
            <person name="Ilyukhin E."/>
        </authorList>
    </citation>
    <scope>NUCLEOTIDE SEQUENCE [LARGE SCALE GENOMIC DNA]</scope>
    <source>
        <strain evidence="4 5">M1-105</strain>
    </source>
</reference>
<proteinExistence type="inferred from homology"/>
<keyword evidence="5" id="KW-1185">Reference proteome</keyword>